<keyword evidence="4" id="KW-1185">Reference proteome</keyword>
<dbReference type="RefSeq" id="WP_081190406.1">
    <property type="nucleotide sequence ID" value="NZ_MWIH01000002.1"/>
</dbReference>
<dbReference type="EMBL" id="MWIH01000002">
    <property type="protein sequence ID" value="OQO95014.1"/>
    <property type="molecule type" value="Genomic_DNA"/>
</dbReference>
<name>A0A1V9ADL6_SACPI</name>
<dbReference type="PANTHER" id="PTHR42705">
    <property type="entry name" value="BIFUNCTIONAL NON-HOMOLOGOUS END JOINING PROTEIN LIGD"/>
    <property type="match status" value="1"/>
</dbReference>
<dbReference type="NCBIfam" id="TIGR02778">
    <property type="entry name" value="ligD_pol"/>
    <property type="match status" value="1"/>
</dbReference>
<dbReference type="GO" id="GO:0016874">
    <property type="term" value="F:ligase activity"/>
    <property type="evidence" value="ECO:0007669"/>
    <property type="project" value="UniProtKB-KW"/>
</dbReference>
<keyword evidence="3" id="KW-0436">Ligase</keyword>
<organism evidence="3 4">
    <name type="scientific">Saccharomonospora piscinae</name>
    <dbReference type="NCBI Taxonomy" id="687388"/>
    <lineage>
        <taxon>Bacteria</taxon>
        <taxon>Bacillati</taxon>
        <taxon>Actinomycetota</taxon>
        <taxon>Actinomycetes</taxon>
        <taxon>Pseudonocardiales</taxon>
        <taxon>Pseudonocardiaceae</taxon>
        <taxon>Saccharomonospora</taxon>
    </lineage>
</organism>
<dbReference type="PANTHER" id="PTHR42705:SF3">
    <property type="entry name" value="ATP-DEPENDENT DNA LIGASE"/>
    <property type="match status" value="1"/>
</dbReference>
<evidence type="ECO:0000313" key="3">
    <source>
        <dbReference type="EMBL" id="OQO95014.1"/>
    </source>
</evidence>
<dbReference type="InterPro" id="IPR052171">
    <property type="entry name" value="NHEJ_LigD"/>
</dbReference>
<protein>
    <submittedName>
        <fullName evidence="3">ATP-dependent DNA ligase</fullName>
    </submittedName>
</protein>
<feature type="domain" description="DNA ligase D polymerase" evidence="2">
    <location>
        <begin position="33"/>
        <end position="285"/>
    </location>
</feature>
<proteinExistence type="predicted"/>
<dbReference type="Proteomes" id="UP000192591">
    <property type="component" value="Unassembled WGS sequence"/>
</dbReference>
<dbReference type="AlphaFoldDB" id="A0A1V9ADL6"/>
<dbReference type="Pfam" id="PF21686">
    <property type="entry name" value="LigD_Prim-Pol"/>
    <property type="match status" value="1"/>
</dbReference>
<dbReference type="Gene3D" id="3.90.920.10">
    <property type="entry name" value="DNA primase, PRIM domain"/>
    <property type="match status" value="1"/>
</dbReference>
<dbReference type="STRING" id="1962155.B1813_02850"/>
<accession>A0A1V9ADL6</accession>
<comment type="caution">
    <text evidence="3">The sequence shown here is derived from an EMBL/GenBank/DDBJ whole genome shotgun (WGS) entry which is preliminary data.</text>
</comment>
<gene>
    <name evidence="3" type="ORF">B1813_02850</name>
</gene>
<feature type="compositionally biased region" description="Pro residues" evidence="1">
    <location>
        <begin position="314"/>
        <end position="329"/>
    </location>
</feature>
<evidence type="ECO:0000259" key="2">
    <source>
        <dbReference type="Pfam" id="PF21686"/>
    </source>
</evidence>
<evidence type="ECO:0000313" key="4">
    <source>
        <dbReference type="Proteomes" id="UP000192591"/>
    </source>
</evidence>
<dbReference type="InterPro" id="IPR014145">
    <property type="entry name" value="LigD_pol_dom"/>
</dbReference>
<evidence type="ECO:0000256" key="1">
    <source>
        <dbReference type="SAM" id="MobiDB-lite"/>
    </source>
</evidence>
<feature type="region of interest" description="Disordered" evidence="1">
    <location>
        <begin position="280"/>
        <end position="337"/>
    </location>
</feature>
<reference evidence="3 4" key="1">
    <citation type="submission" date="2017-02" db="EMBL/GenBank/DDBJ databases">
        <title>Draft genome of Saccharomonospora sp. 154.</title>
        <authorList>
            <person name="Alonso-Carmona G.S."/>
            <person name="De La Haba R."/>
            <person name="Vera-Gargallo B."/>
            <person name="Sandoval-Trujillo A.H."/>
            <person name="Ramirez-Duran N."/>
            <person name="Ventosa A."/>
        </authorList>
    </citation>
    <scope>NUCLEOTIDE SEQUENCE [LARGE SCALE GENOMIC DNA]</scope>
    <source>
        <strain evidence="3 4">LRS4.154</strain>
    </source>
</reference>
<sequence length="337" mass="37327">MSPAKDGVVLDVDGTEVTVSSPDKVYFPERGETKLDLVRYYQAVATPLLATLGGRPLLMERYPAGAGGKSWFQKRVPSSAPPWLRTTVVATPNGTTSDALVAADLAHVLWAVNLGCLGFHVWPYHADEPEVADELRVDLDPTPGVTFNQVREAALASKELLDELGIEGFVKTTGSRGLHLYVRLEARWDSYQVRAGAVALARELHRRHPDLITDAWWKEERGKRVFVDFNQNAPHKTVFGAWCVRPRVGGPVSTPLTWDEVGDVEPDELTLTTVPARLAERGDPWEGMARRPQSLEPLLELSRRDTEAGLLDAPWPPVYPKQPNEPPRVAPSRAKKE</sequence>